<dbReference type="AlphaFoldDB" id="A0A840I8X9"/>
<evidence type="ECO:0000313" key="2">
    <source>
        <dbReference type="EMBL" id="MBB4661002.1"/>
    </source>
</evidence>
<protein>
    <submittedName>
        <fullName evidence="2">Flagellar operon protein</fullName>
    </submittedName>
</protein>
<feature type="region of interest" description="Disordered" evidence="1">
    <location>
        <begin position="12"/>
        <end position="37"/>
    </location>
</feature>
<gene>
    <name evidence="2" type="ORF">BDZ31_000575</name>
</gene>
<name>A0A840I8X9_9ACTN</name>
<dbReference type="Pfam" id="PF12611">
    <property type="entry name" value="Flagellar_put"/>
    <property type="match status" value="1"/>
</dbReference>
<evidence type="ECO:0000256" key="1">
    <source>
        <dbReference type="SAM" id="MobiDB-lite"/>
    </source>
</evidence>
<keyword evidence="2" id="KW-0966">Cell projection</keyword>
<sequence length="134" mass="14285">MSLNVPNAALVPPGVAPVAAPAPPAGAPRRDAPVQGPSFQEVLRSRTQEAQGVEFSRHALQRLERRGIELGEQTLARLSDGVERAAGKGSRESVVFVDGTAFVVSVRNRTVITAVDPEHMREHVFTNIDSAVIA</sequence>
<organism evidence="2 3">
    <name type="scientific">Conexibacter arvalis</name>
    <dbReference type="NCBI Taxonomy" id="912552"/>
    <lineage>
        <taxon>Bacteria</taxon>
        <taxon>Bacillati</taxon>
        <taxon>Actinomycetota</taxon>
        <taxon>Thermoleophilia</taxon>
        <taxon>Solirubrobacterales</taxon>
        <taxon>Conexibacteraceae</taxon>
        <taxon>Conexibacter</taxon>
    </lineage>
</organism>
<keyword evidence="2" id="KW-0282">Flagellum</keyword>
<dbReference type="RefSeq" id="WP_183338792.1">
    <property type="nucleotide sequence ID" value="NZ_JACHNU010000001.1"/>
</dbReference>
<comment type="caution">
    <text evidence="2">The sequence shown here is derived from an EMBL/GenBank/DDBJ whole genome shotgun (WGS) entry which is preliminary data.</text>
</comment>
<dbReference type="Proteomes" id="UP000585272">
    <property type="component" value="Unassembled WGS sequence"/>
</dbReference>
<keyword evidence="2" id="KW-0969">Cilium</keyword>
<proteinExistence type="predicted"/>
<evidence type="ECO:0000313" key="3">
    <source>
        <dbReference type="Proteomes" id="UP000585272"/>
    </source>
</evidence>
<dbReference type="InterPro" id="IPR013367">
    <property type="entry name" value="Flagellar_put"/>
</dbReference>
<keyword evidence="3" id="KW-1185">Reference proteome</keyword>
<dbReference type="NCBIfam" id="TIGR02530">
    <property type="entry name" value="flg_new"/>
    <property type="match status" value="1"/>
</dbReference>
<accession>A0A840I8X9</accession>
<dbReference type="EMBL" id="JACHNU010000001">
    <property type="protein sequence ID" value="MBB4661002.1"/>
    <property type="molecule type" value="Genomic_DNA"/>
</dbReference>
<reference evidence="2 3" key="1">
    <citation type="submission" date="2020-08" db="EMBL/GenBank/DDBJ databases">
        <title>Genomic Encyclopedia of Archaeal and Bacterial Type Strains, Phase II (KMG-II): from individual species to whole genera.</title>
        <authorList>
            <person name="Goeker M."/>
        </authorList>
    </citation>
    <scope>NUCLEOTIDE SEQUENCE [LARGE SCALE GENOMIC DNA]</scope>
    <source>
        <strain evidence="2 3">DSM 23288</strain>
    </source>
</reference>